<accession>A0A6C0AYH5</accession>
<dbReference type="GO" id="GO:0120053">
    <property type="term" value="F:ribitol beta-1,4-xylosyltransferase activity"/>
    <property type="evidence" value="ECO:0007669"/>
    <property type="project" value="InterPro"/>
</dbReference>
<dbReference type="Pfam" id="PF24785">
    <property type="entry name" value="RXYLT1_C"/>
    <property type="match status" value="1"/>
</dbReference>
<dbReference type="PANTHER" id="PTHR15576">
    <property type="entry name" value="RIBITOL-5-PHOSPHATE XYLOSYLTRANSFERASE 1"/>
    <property type="match status" value="1"/>
</dbReference>
<feature type="domain" description="RXYLT1 C-terminal" evidence="1">
    <location>
        <begin position="123"/>
        <end position="208"/>
    </location>
</feature>
<dbReference type="GO" id="GO:0005794">
    <property type="term" value="C:Golgi apparatus"/>
    <property type="evidence" value="ECO:0007669"/>
    <property type="project" value="TreeGrafter"/>
</dbReference>
<proteinExistence type="predicted"/>
<reference evidence="2" key="1">
    <citation type="journal article" date="2020" name="Nature">
        <title>Giant virus diversity and host interactions through global metagenomics.</title>
        <authorList>
            <person name="Schulz F."/>
            <person name="Roux S."/>
            <person name="Paez-Espino D."/>
            <person name="Jungbluth S."/>
            <person name="Walsh D.A."/>
            <person name="Denef V.J."/>
            <person name="McMahon K.D."/>
            <person name="Konstantinidis K.T."/>
            <person name="Eloe-Fadrosh E.A."/>
            <person name="Kyrpides N.C."/>
            <person name="Woyke T."/>
        </authorList>
    </citation>
    <scope>NUCLEOTIDE SEQUENCE</scope>
    <source>
        <strain evidence="2">GVMAG-S-ERX556022-25</strain>
    </source>
</reference>
<dbReference type="InterPro" id="IPR055286">
    <property type="entry name" value="RXYLT1-like"/>
</dbReference>
<sequence>MQRFLFLNNKDFFDKHNIYTVKNINDIPNCDSILFIGIHNNDACMELNKITKYFPSIEKRAQYKYIILMGKGNGIINSNIHIPSNIKYIFCNYIPYYHDIIKFYPLGTDYRSKPFNHLSNENNNNDILCYANFSLKTHKDRKSIFNIIKNKTFITKENIQNELNHTLDFNTFFKKLTSSRFVICPRGFNPDSWRFYDAIYSGAIPITVKESFHNTFYFKNIPILFLNNINEFNLLTPEFLEEKYEELKCLKSNYYKNLDFEVFMTRLKRLFLDEDTYENLFNNDS</sequence>
<organism evidence="2">
    <name type="scientific">viral metagenome</name>
    <dbReference type="NCBI Taxonomy" id="1070528"/>
    <lineage>
        <taxon>unclassified sequences</taxon>
        <taxon>metagenomes</taxon>
        <taxon>organismal metagenomes</taxon>
    </lineage>
</organism>
<evidence type="ECO:0000313" key="2">
    <source>
        <dbReference type="EMBL" id="QHS84842.1"/>
    </source>
</evidence>
<evidence type="ECO:0000259" key="1">
    <source>
        <dbReference type="Pfam" id="PF24785"/>
    </source>
</evidence>
<dbReference type="AlphaFoldDB" id="A0A6C0AYH5"/>
<dbReference type="EMBL" id="MN738816">
    <property type="protein sequence ID" value="QHS84842.1"/>
    <property type="molecule type" value="Genomic_DNA"/>
</dbReference>
<name>A0A6C0AYH5_9ZZZZ</name>
<dbReference type="GO" id="GO:0035269">
    <property type="term" value="P:protein O-linked glycosylation via mannose"/>
    <property type="evidence" value="ECO:0007669"/>
    <property type="project" value="InterPro"/>
</dbReference>
<dbReference type="InterPro" id="IPR057538">
    <property type="entry name" value="RXYLT1_C"/>
</dbReference>
<dbReference type="PANTHER" id="PTHR15576:SF1">
    <property type="entry name" value="RIBITOL-5-PHOSPHATE XYLOSYLTRANSFERASE 1"/>
    <property type="match status" value="1"/>
</dbReference>
<protein>
    <recommendedName>
        <fullName evidence="1">RXYLT1 C-terminal domain-containing protein</fullName>
    </recommendedName>
</protein>